<dbReference type="OrthoDB" id="10437309at2759"/>
<keyword evidence="3" id="KW-1185">Reference proteome</keyword>
<comment type="caution">
    <text evidence="2">The sequence shown here is derived from an EMBL/GenBank/DDBJ whole genome shotgun (WGS) entry which is preliminary data.</text>
</comment>
<evidence type="ECO:0000313" key="2">
    <source>
        <dbReference type="EMBL" id="CAG8971194.1"/>
    </source>
</evidence>
<evidence type="ECO:0000256" key="1">
    <source>
        <dbReference type="SAM" id="MobiDB-lite"/>
    </source>
</evidence>
<proteinExistence type="predicted"/>
<accession>A0A9N9L9N5</accession>
<dbReference type="Proteomes" id="UP000701801">
    <property type="component" value="Unassembled WGS sequence"/>
</dbReference>
<feature type="region of interest" description="Disordered" evidence="1">
    <location>
        <begin position="70"/>
        <end position="152"/>
    </location>
</feature>
<protein>
    <submittedName>
        <fullName evidence="2">Uncharacterized protein</fullName>
    </submittedName>
</protein>
<feature type="compositionally biased region" description="Polar residues" evidence="1">
    <location>
        <begin position="110"/>
        <end position="128"/>
    </location>
</feature>
<feature type="compositionally biased region" description="Basic and acidic residues" evidence="1">
    <location>
        <begin position="132"/>
        <end position="152"/>
    </location>
</feature>
<reference evidence="2" key="1">
    <citation type="submission" date="2021-07" db="EMBL/GenBank/DDBJ databases">
        <authorList>
            <person name="Durling M."/>
        </authorList>
    </citation>
    <scope>NUCLEOTIDE SEQUENCE</scope>
</reference>
<dbReference type="EMBL" id="CAJVRM010000014">
    <property type="protein sequence ID" value="CAG8971194.1"/>
    <property type="molecule type" value="Genomic_DNA"/>
</dbReference>
<sequence>MSRCAKLKVSLLFAVGGFSGLIGIIKTTRARYTYDLSPHGQHPVKNTFYTTVAYIFKITKTLKFFPANLPIHTPKMNQKSPQQKQKPTTPTYGNLKPGDISLTLARTGALPTSLSPTKKNKASSSSQLAAGDAKKGTSEAAQSEKTKDEKRA</sequence>
<name>A0A9N9L9N5_9HELO</name>
<evidence type="ECO:0000313" key="3">
    <source>
        <dbReference type="Proteomes" id="UP000701801"/>
    </source>
</evidence>
<organism evidence="2 3">
    <name type="scientific">Hymenoscyphus albidus</name>
    <dbReference type="NCBI Taxonomy" id="595503"/>
    <lineage>
        <taxon>Eukaryota</taxon>
        <taxon>Fungi</taxon>
        <taxon>Dikarya</taxon>
        <taxon>Ascomycota</taxon>
        <taxon>Pezizomycotina</taxon>
        <taxon>Leotiomycetes</taxon>
        <taxon>Helotiales</taxon>
        <taxon>Helotiaceae</taxon>
        <taxon>Hymenoscyphus</taxon>
    </lineage>
</organism>
<dbReference type="AlphaFoldDB" id="A0A9N9L9N5"/>
<gene>
    <name evidence="2" type="ORF">HYALB_00010567</name>
</gene>
<feature type="compositionally biased region" description="Low complexity" evidence="1">
    <location>
        <begin position="78"/>
        <end position="91"/>
    </location>
</feature>